<accession>A0A161M4B9</accession>
<dbReference type="EMBL" id="GEMB01004225">
    <property type="protein sequence ID" value="JAR99044.1"/>
    <property type="molecule type" value="Transcribed_RNA"/>
</dbReference>
<dbReference type="AlphaFoldDB" id="A0A161M4B9"/>
<reference evidence="1" key="2">
    <citation type="journal article" date="2017" name="J. Med. Entomol.">
        <title>Transcriptome Analysis of the Triatoma infestans (Hemiptera: Reduviidae) Integument.</title>
        <authorList>
            <person name="Calderon-Fernandez G.M."/>
            <person name="Moriconi D.E."/>
            <person name="Dulbecco A.B."/>
            <person name="Juarez M.P."/>
        </authorList>
    </citation>
    <scope>NUCLEOTIDE SEQUENCE</scope>
    <source>
        <strain evidence="1">Int1</strain>
        <tissue evidence="1">Integument</tissue>
    </source>
</reference>
<protein>
    <submittedName>
        <fullName evidence="1">Uncharacterized protein</fullName>
    </submittedName>
</protein>
<name>A0A161M4B9_TRIIF</name>
<proteinExistence type="predicted"/>
<evidence type="ECO:0000313" key="1">
    <source>
        <dbReference type="EMBL" id="JAR99044.1"/>
    </source>
</evidence>
<sequence length="69" mass="7566">FLSHPTYISCVAIQAMIDLDNDSEDLIGLLINKLDSIVDLKIHDSQNATRELAYALLKIAPLISLNGTI</sequence>
<feature type="non-terminal residue" evidence="1">
    <location>
        <position position="1"/>
    </location>
</feature>
<reference evidence="1" key="1">
    <citation type="submission" date="2016-04" db="EMBL/GenBank/DDBJ databases">
        <authorList>
            <person name="Calderon-Fernandez G.M.Sr."/>
        </authorList>
    </citation>
    <scope>NUCLEOTIDE SEQUENCE</scope>
    <source>
        <strain evidence="1">Int1</strain>
        <tissue evidence="1">Integument</tissue>
    </source>
</reference>
<organism evidence="1">
    <name type="scientific">Triatoma infestans</name>
    <name type="common">Assassin bug</name>
    <dbReference type="NCBI Taxonomy" id="30076"/>
    <lineage>
        <taxon>Eukaryota</taxon>
        <taxon>Metazoa</taxon>
        <taxon>Ecdysozoa</taxon>
        <taxon>Arthropoda</taxon>
        <taxon>Hexapoda</taxon>
        <taxon>Insecta</taxon>
        <taxon>Pterygota</taxon>
        <taxon>Neoptera</taxon>
        <taxon>Paraneoptera</taxon>
        <taxon>Hemiptera</taxon>
        <taxon>Heteroptera</taxon>
        <taxon>Panheteroptera</taxon>
        <taxon>Cimicomorpha</taxon>
        <taxon>Reduviidae</taxon>
        <taxon>Triatominae</taxon>
        <taxon>Triatoma</taxon>
    </lineage>
</organism>
<feature type="non-terminal residue" evidence="1">
    <location>
        <position position="69"/>
    </location>
</feature>